<dbReference type="PANTHER" id="PTHR37018:SF1">
    <property type="entry name" value="CULTURE SPECIFIC PROTEIN, PUTATIVE (AFU_ORTHOLOGUE AFUA_2G00130)-RELATED"/>
    <property type="match status" value="1"/>
</dbReference>
<dbReference type="Proteomes" id="UP000465601">
    <property type="component" value="Unassembled WGS sequence"/>
</dbReference>
<dbReference type="Gene3D" id="3.30.470.20">
    <property type="entry name" value="ATP-grasp fold, B domain"/>
    <property type="match status" value="1"/>
</dbReference>
<reference evidence="3 4" key="1">
    <citation type="submission" date="2019-10" db="EMBL/GenBank/DDBJ databases">
        <title>Alkaliphilus serpentinus sp. nov. and Alkaliphilus pronyensis sp. nov., two novel anaerobic alkaliphilic species isolated from the serpentinized-hosted hydrothermal field of the Prony Bay (New Caledonia).</title>
        <authorList>
            <person name="Postec A."/>
        </authorList>
    </citation>
    <scope>NUCLEOTIDE SEQUENCE [LARGE SCALE GENOMIC DNA]</scope>
    <source>
        <strain evidence="3 4">LacT</strain>
    </source>
</reference>
<dbReference type="InterPro" id="IPR011761">
    <property type="entry name" value="ATP-grasp"/>
</dbReference>
<keyword evidence="1" id="KW-0067">ATP-binding</keyword>
<dbReference type="PROSITE" id="PS50975">
    <property type="entry name" value="ATP_GRASP"/>
    <property type="match status" value="1"/>
</dbReference>
<dbReference type="OrthoDB" id="7839480at2"/>
<sequence length="387" mass="44076">MISSHMNLTPKMTLSDIFGKDLILNPRGSFSDYGWLPKNPAKIDFLTGAPLTIAGEMPIICSSTVATEDILNLLRESRLDVATLRLVYHKKEDYYDILNLFNAQEKKLVINHPHPNSEIHHQTYWIDPKLLGFLNNKAQLKELVPKEYIPARLTIHPNKIAESIKEFNSWPIIIKAASDEPNGGGYDVMICNSKEEIDDAYQYFSTCHTVVVEEYIDIEKSYNIQFARTIKEDIVYLGVSEQITTPSGIYIGNWLEKNLHPSEEIIKLGYAIMKKASSLGFIGICGFDIVVAKDNRIYAIDLNFRLNGSTAAVLLQDSIYKSYDSSAILFQNWDSKYNWNKFFPSCRKAMKELNFIPLAFNKPIAPYYSDLRCYVSGILLAPLGRKY</sequence>
<keyword evidence="1" id="KW-0547">Nucleotide-binding</keyword>
<dbReference type="InterPro" id="IPR053269">
    <property type="entry name" value="Asp-Met_ligase"/>
</dbReference>
<gene>
    <name evidence="3" type="ORF">F8153_09400</name>
</gene>
<dbReference type="GO" id="GO:0005524">
    <property type="term" value="F:ATP binding"/>
    <property type="evidence" value="ECO:0007669"/>
    <property type="project" value="UniProtKB-UniRule"/>
</dbReference>
<organism evidence="3 4">
    <name type="scientific">Alkaliphilus serpentinus</name>
    <dbReference type="NCBI Taxonomy" id="1482731"/>
    <lineage>
        <taxon>Bacteria</taxon>
        <taxon>Bacillati</taxon>
        <taxon>Bacillota</taxon>
        <taxon>Clostridia</taxon>
        <taxon>Peptostreptococcales</taxon>
        <taxon>Natronincolaceae</taxon>
        <taxon>Alkaliphilus</taxon>
    </lineage>
</organism>
<comment type="caution">
    <text evidence="3">The sequence shown here is derived from an EMBL/GenBank/DDBJ whole genome shotgun (WGS) entry which is preliminary data.</text>
</comment>
<keyword evidence="4" id="KW-1185">Reference proteome</keyword>
<dbReference type="AlphaFoldDB" id="A0A833HN93"/>
<dbReference type="Pfam" id="PF02655">
    <property type="entry name" value="ATP-grasp_3"/>
    <property type="match status" value="1"/>
</dbReference>
<dbReference type="PANTHER" id="PTHR37018">
    <property type="entry name" value="CULTURE SPECIFIC PROTEIN, PUTATIVE (AFU_ORTHOLOGUE AFUA_2G00130)-RELATED"/>
    <property type="match status" value="1"/>
</dbReference>
<dbReference type="GO" id="GO:0046872">
    <property type="term" value="F:metal ion binding"/>
    <property type="evidence" value="ECO:0007669"/>
    <property type="project" value="InterPro"/>
</dbReference>
<proteinExistence type="predicted"/>
<dbReference type="EMBL" id="WBZB01000033">
    <property type="protein sequence ID" value="KAB3529309.1"/>
    <property type="molecule type" value="Genomic_DNA"/>
</dbReference>
<dbReference type="SUPFAM" id="SSF56059">
    <property type="entry name" value="Glutathione synthetase ATP-binding domain-like"/>
    <property type="match status" value="1"/>
</dbReference>
<name>A0A833HN93_9FIRM</name>
<accession>A0A833HN93</accession>
<evidence type="ECO:0000313" key="4">
    <source>
        <dbReference type="Proteomes" id="UP000465601"/>
    </source>
</evidence>
<feature type="domain" description="ATP-grasp" evidence="2">
    <location>
        <begin position="141"/>
        <end position="334"/>
    </location>
</feature>
<evidence type="ECO:0000313" key="3">
    <source>
        <dbReference type="EMBL" id="KAB3529309.1"/>
    </source>
</evidence>
<evidence type="ECO:0000256" key="1">
    <source>
        <dbReference type="PROSITE-ProRule" id="PRU00409"/>
    </source>
</evidence>
<evidence type="ECO:0000259" key="2">
    <source>
        <dbReference type="PROSITE" id="PS50975"/>
    </source>
</evidence>
<dbReference type="InterPro" id="IPR003806">
    <property type="entry name" value="ATP-grasp_PylC-type"/>
</dbReference>
<protein>
    <submittedName>
        <fullName evidence="3">ATP-grasp domain-containing protein</fullName>
    </submittedName>
</protein>